<dbReference type="InterPro" id="IPR017860">
    <property type="entry name" value="Peptidase_M22_CS"/>
</dbReference>
<sequence length="350" mass="37448">MKYLLAIESSCDETAAAVIDDNLQVLSNVVASQFELHEHFGGVVPEIASRAHLERILPVIDEALTSAEVTLQNLSAIAVATEPGLVGSLLVGLTAAKTLAAVLQIPLVTVNHIEAHIYACQFAVAHDIFPTIGFVISGGHTNLYDCPSPLQFDLLGATIDDAAGEAFDKVAKVLGLPYPGGPAIGQLAKQGDATAFSFPRTFLKEKRLDFSFSGLKTALLYQAMGTPNSHKEVPPLTTQRRANLAASFQEAVVDVLVGKCRQALEQKQRQRICVGGGVAANQLLRTRLQKMANETGAELILSPVEYCTDNAAMGGIAWEMLKAGKIAPLDCNVTPGLVRMPQRRGRRNKN</sequence>
<dbReference type="InterPro" id="IPR017861">
    <property type="entry name" value="KAE1/TsaD"/>
</dbReference>
<protein>
    <recommendedName>
        <fullName evidence="1">N(6)-L-threonylcarbamoyladenine synthase</fullName>
        <ecNumber evidence="1">2.3.1.234</ecNumber>
    </recommendedName>
</protein>
<reference evidence="10" key="1">
    <citation type="submission" date="2018-06" db="EMBL/GenBank/DDBJ databases">
        <authorList>
            <person name="Zhirakovskaya E."/>
        </authorList>
    </citation>
    <scope>NUCLEOTIDE SEQUENCE</scope>
</reference>
<dbReference type="Pfam" id="PF00814">
    <property type="entry name" value="TsaD"/>
    <property type="match status" value="1"/>
</dbReference>
<dbReference type="InterPro" id="IPR022450">
    <property type="entry name" value="TsaD"/>
</dbReference>
<keyword evidence="7 10" id="KW-0012">Acyltransferase</keyword>
<evidence type="ECO:0000256" key="4">
    <source>
        <dbReference type="ARBA" id="ARBA00022694"/>
    </source>
</evidence>
<evidence type="ECO:0000256" key="2">
    <source>
        <dbReference type="ARBA" id="ARBA00022490"/>
    </source>
</evidence>
<dbReference type="GO" id="GO:0046872">
    <property type="term" value="F:metal ion binding"/>
    <property type="evidence" value="ECO:0007669"/>
    <property type="project" value="UniProtKB-KW"/>
</dbReference>
<keyword evidence="4" id="KW-0819">tRNA processing</keyword>
<dbReference type="AlphaFoldDB" id="A0A3B1DD92"/>
<proteinExistence type="inferred from homology"/>
<evidence type="ECO:0000256" key="1">
    <source>
        <dbReference type="ARBA" id="ARBA00012156"/>
    </source>
</evidence>
<dbReference type="PROSITE" id="PS01016">
    <property type="entry name" value="GLYCOPROTEASE"/>
    <property type="match status" value="1"/>
</dbReference>
<dbReference type="Gene3D" id="3.30.420.40">
    <property type="match status" value="2"/>
</dbReference>
<dbReference type="NCBIfam" id="TIGR00329">
    <property type="entry name" value="gcp_kae1"/>
    <property type="match status" value="1"/>
</dbReference>
<evidence type="ECO:0000256" key="7">
    <source>
        <dbReference type="ARBA" id="ARBA00023315"/>
    </source>
</evidence>
<evidence type="ECO:0000256" key="8">
    <source>
        <dbReference type="ARBA" id="ARBA00048117"/>
    </source>
</evidence>
<organism evidence="10">
    <name type="scientific">hydrothermal vent metagenome</name>
    <dbReference type="NCBI Taxonomy" id="652676"/>
    <lineage>
        <taxon>unclassified sequences</taxon>
        <taxon>metagenomes</taxon>
        <taxon>ecological metagenomes</taxon>
    </lineage>
</organism>
<keyword evidence="3 10" id="KW-0808">Transferase</keyword>
<keyword evidence="5" id="KW-0479">Metal-binding</keyword>
<accession>A0A3B1DD92</accession>
<dbReference type="PANTHER" id="PTHR11735">
    <property type="entry name" value="TRNA N6-ADENOSINE THREONYLCARBAMOYLTRANSFERASE"/>
    <property type="match status" value="1"/>
</dbReference>
<dbReference type="InterPro" id="IPR043129">
    <property type="entry name" value="ATPase_NBD"/>
</dbReference>
<feature type="domain" description="Gcp-like" evidence="9">
    <location>
        <begin position="24"/>
        <end position="313"/>
    </location>
</feature>
<dbReference type="GO" id="GO:0061711">
    <property type="term" value="F:tRNA N(6)-L-threonylcarbamoyladenine synthase activity"/>
    <property type="evidence" value="ECO:0007669"/>
    <property type="project" value="UniProtKB-EC"/>
</dbReference>
<name>A0A3B1DD92_9ZZZZ</name>
<dbReference type="PRINTS" id="PR00789">
    <property type="entry name" value="OSIALOPTASE"/>
</dbReference>
<evidence type="ECO:0000313" key="10">
    <source>
        <dbReference type="EMBL" id="VAX38732.1"/>
    </source>
</evidence>
<dbReference type="HAMAP" id="MF_01445">
    <property type="entry name" value="TsaD"/>
    <property type="match status" value="1"/>
</dbReference>
<dbReference type="NCBIfam" id="TIGR03723">
    <property type="entry name" value="T6A_TsaD_YgjD"/>
    <property type="match status" value="1"/>
</dbReference>
<dbReference type="FunFam" id="3.30.420.40:FF:000040">
    <property type="entry name" value="tRNA N6-adenosine threonylcarbamoyltransferase"/>
    <property type="match status" value="1"/>
</dbReference>
<dbReference type="PANTHER" id="PTHR11735:SF6">
    <property type="entry name" value="TRNA N6-ADENOSINE THREONYLCARBAMOYLTRANSFERASE, MITOCHONDRIAL"/>
    <property type="match status" value="1"/>
</dbReference>
<evidence type="ECO:0000256" key="6">
    <source>
        <dbReference type="ARBA" id="ARBA00023004"/>
    </source>
</evidence>
<keyword evidence="2" id="KW-0963">Cytoplasm</keyword>
<keyword evidence="6" id="KW-0408">Iron</keyword>
<dbReference type="InterPro" id="IPR000905">
    <property type="entry name" value="Gcp-like_dom"/>
</dbReference>
<dbReference type="EMBL" id="UOGL01000252">
    <property type="protein sequence ID" value="VAX38732.1"/>
    <property type="molecule type" value="Genomic_DNA"/>
</dbReference>
<dbReference type="FunFam" id="3.30.420.40:FF:000012">
    <property type="entry name" value="tRNA N6-adenosine threonylcarbamoyltransferase"/>
    <property type="match status" value="1"/>
</dbReference>
<comment type="catalytic activity">
    <reaction evidence="8">
        <text>L-threonylcarbamoyladenylate + adenosine(37) in tRNA = N(6)-L-threonylcarbamoyladenosine(37) in tRNA + AMP + H(+)</text>
        <dbReference type="Rhea" id="RHEA:37059"/>
        <dbReference type="Rhea" id="RHEA-COMP:10162"/>
        <dbReference type="Rhea" id="RHEA-COMP:10163"/>
        <dbReference type="ChEBI" id="CHEBI:15378"/>
        <dbReference type="ChEBI" id="CHEBI:73682"/>
        <dbReference type="ChEBI" id="CHEBI:74411"/>
        <dbReference type="ChEBI" id="CHEBI:74418"/>
        <dbReference type="ChEBI" id="CHEBI:456215"/>
        <dbReference type="EC" id="2.3.1.234"/>
    </reaction>
</comment>
<evidence type="ECO:0000259" key="9">
    <source>
        <dbReference type="Pfam" id="PF00814"/>
    </source>
</evidence>
<dbReference type="EC" id="2.3.1.234" evidence="1"/>
<dbReference type="SUPFAM" id="SSF53067">
    <property type="entry name" value="Actin-like ATPase domain"/>
    <property type="match status" value="2"/>
</dbReference>
<evidence type="ECO:0000256" key="3">
    <source>
        <dbReference type="ARBA" id="ARBA00022679"/>
    </source>
</evidence>
<evidence type="ECO:0000256" key="5">
    <source>
        <dbReference type="ARBA" id="ARBA00022723"/>
    </source>
</evidence>
<dbReference type="GO" id="GO:0002949">
    <property type="term" value="P:tRNA threonylcarbamoyladenosine modification"/>
    <property type="evidence" value="ECO:0007669"/>
    <property type="project" value="InterPro"/>
</dbReference>
<gene>
    <name evidence="10" type="ORF">MNBD_PLANCTO02-1393</name>
</gene>
<dbReference type="CDD" id="cd24133">
    <property type="entry name" value="ASKHA_NBD_TsaD_bac"/>
    <property type="match status" value="1"/>
</dbReference>